<dbReference type="AlphaFoldDB" id="A0A848GNZ4"/>
<proteinExistence type="predicted"/>
<dbReference type="EMBL" id="JABBGC010000002">
    <property type="protein sequence ID" value="NML40124.1"/>
    <property type="molecule type" value="Genomic_DNA"/>
</dbReference>
<name>A0A848GNZ4_9BACT</name>
<evidence type="ECO:0000313" key="2">
    <source>
        <dbReference type="Proteomes" id="UP000583266"/>
    </source>
</evidence>
<gene>
    <name evidence="1" type="ORF">HHL17_23195</name>
</gene>
<evidence type="ECO:0000313" key="1">
    <source>
        <dbReference type="EMBL" id="NML40124.1"/>
    </source>
</evidence>
<reference evidence="1 2" key="1">
    <citation type="submission" date="2020-04" db="EMBL/GenBank/DDBJ databases">
        <title>Chitinophaga sp. G-6-1-13 sp. nov., isolated from soil.</title>
        <authorList>
            <person name="Dahal R.H."/>
            <person name="Chaudhary D.K."/>
        </authorList>
    </citation>
    <scope>NUCLEOTIDE SEQUENCE [LARGE SCALE GENOMIC DNA]</scope>
    <source>
        <strain evidence="1 2">G-6-1-13</strain>
    </source>
</reference>
<keyword evidence="2" id="KW-1185">Reference proteome</keyword>
<comment type="caution">
    <text evidence="1">The sequence shown here is derived from an EMBL/GenBank/DDBJ whole genome shotgun (WGS) entry which is preliminary data.</text>
</comment>
<protein>
    <submittedName>
        <fullName evidence="1">Uncharacterized protein</fullName>
    </submittedName>
</protein>
<dbReference type="RefSeq" id="WP_169227157.1">
    <property type="nucleotide sequence ID" value="NZ_JABBGC010000002.1"/>
</dbReference>
<sequence>MIVVVLWRLFFKRVTPADDIPPAPMPVYTPTRSLIQPVDQELFLAQLKQVVTAIELLMKDTPDGRWDYRAMFRRSSNIDNPPAFLPERGVIYWELDIFHEPEEIRLALAAVVKGRTGVSPASWEDILQKGKIVAHEIDKTLIDGGCEVVSNGYVDVYDLPPIDTWIYLTSPEGKVDPILYCWVPNQFVKTMQDVIDVSIADLFEWTDVVQLLPNHHP</sequence>
<accession>A0A848GNZ4</accession>
<organism evidence="1 2">
    <name type="scientific">Chitinophaga fulva</name>
    <dbReference type="NCBI Taxonomy" id="2728842"/>
    <lineage>
        <taxon>Bacteria</taxon>
        <taxon>Pseudomonadati</taxon>
        <taxon>Bacteroidota</taxon>
        <taxon>Chitinophagia</taxon>
        <taxon>Chitinophagales</taxon>
        <taxon>Chitinophagaceae</taxon>
        <taxon>Chitinophaga</taxon>
    </lineage>
</organism>
<dbReference type="Proteomes" id="UP000583266">
    <property type="component" value="Unassembled WGS sequence"/>
</dbReference>